<keyword evidence="2" id="KW-0378">Hydrolase</keyword>
<protein>
    <submittedName>
        <fullName evidence="2">Exonuclease domain-containing protein</fullName>
    </submittedName>
</protein>
<dbReference type="CDD" id="cd06127">
    <property type="entry name" value="DEDDh"/>
    <property type="match status" value="1"/>
</dbReference>
<keyword evidence="2" id="KW-0540">Nuclease</keyword>
<sequence>MTDHQPRLIVVDVETSGLDPDVHDVLEVAAIDLDTGAELHFVPTPTRRSWRTRASDPAMRVNRYYERAVYERTLDPAATRTAWEELATMLDGNIIGGANPWFDAAFVDRALGFHSVECRRSHRLRDLATYAAGVLRIDISEPSSAADIFDMLGISNEEAHSALGDARATAMAFRALSRKQPDLEVL</sequence>
<reference evidence="2" key="1">
    <citation type="submission" date="2023-10" db="EMBL/GenBank/DDBJ databases">
        <title>Development of a sustainable strategy for remediation of hydrocarbon-contaminated territories based on the waste exchange concept.</title>
        <authorList>
            <person name="Krivoruchko A."/>
        </authorList>
    </citation>
    <scope>NUCLEOTIDE SEQUENCE</scope>
    <source>
        <strain evidence="2">IEGM 1175</strain>
    </source>
</reference>
<feature type="domain" description="Exonuclease" evidence="1">
    <location>
        <begin position="7"/>
        <end position="182"/>
    </location>
</feature>
<dbReference type="Proteomes" id="UP001185873">
    <property type="component" value="Unassembled WGS sequence"/>
</dbReference>
<dbReference type="RefSeq" id="WP_317470753.1">
    <property type="nucleotide sequence ID" value="NZ_JAWLKJ010000003.1"/>
</dbReference>
<comment type="caution">
    <text evidence="2">The sequence shown here is derived from an EMBL/GenBank/DDBJ whole genome shotgun (WGS) entry which is preliminary data.</text>
</comment>
<evidence type="ECO:0000313" key="3">
    <source>
        <dbReference type="Proteomes" id="UP001185873"/>
    </source>
</evidence>
<dbReference type="AlphaFoldDB" id="A0AAE4R3B9"/>
<gene>
    <name evidence="2" type="ORF">R3P82_14005</name>
</gene>
<dbReference type="Gene3D" id="3.30.420.10">
    <property type="entry name" value="Ribonuclease H-like superfamily/Ribonuclease H"/>
    <property type="match status" value="1"/>
</dbReference>
<dbReference type="InterPro" id="IPR012337">
    <property type="entry name" value="RNaseH-like_sf"/>
</dbReference>
<dbReference type="GO" id="GO:0003676">
    <property type="term" value="F:nucleic acid binding"/>
    <property type="evidence" value="ECO:0007669"/>
    <property type="project" value="InterPro"/>
</dbReference>
<accession>A0AAE4R3B9</accession>
<name>A0AAE4R3B9_9ACTN</name>
<dbReference type="InterPro" id="IPR013520">
    <property type="entry name" value="Ribonucl_H"/>
</dbReference>
<evidence type="ECO:0000259" key="1">
    <source>
        <dbReference type="SMART" id="SM00479"/>
    </source>
</evidence>
<dbReference type="InterPro" id="IPR036397">
    <property type="entry name" value="RNaseH_sf"/>
</dbReference>
<dbReference type="GO" id="GO:0004527">
    <property type="term" value="F:exonuclease activity"/>
    <property type="evidence" value="ECO:0007669"/>
    <property type="project" value="UniProtKB-KW"/>
</dbReference>
<dbReference type="EMBL" id="JAWLKJ010000003">
    <property type="protein sequence ID" value="MDV6300216.1"/>
    <property type="molecule type" value="Genomic_DNA"/>
</dbReference>
<keyword evidence="2" id="KW-0269">Exonuclease</keyword>
<proteinExistence type="predicted"/>
<evidence type="ECO:0000313" key="2">
    <source>
        <dbReference type="EMBL" id="MDV6300216.1"/>
    </source>
</evidence>
<dbReference type="SUPFAM" id="SSF53098">
    <property type="entry name" value="Ribonuclease H-like"/>
    <property type="match status" value="1"/>
</dbReference>
<dbReference type="SMART" id="SM00479">
    <property type="entry name" value="EXOIII"/>
    <property type="match status" value="1"/>
</dbReference>
<dbReference type="Pfam" id="PF00929">
    <property type="entry name" value="RNase_T"/>
    <property type="match status" value="1"/>
</dbReference>
<organism evidence="2 3">
    <name type="scientific">Dietzia maris</name>
    <dbReference type="NCBI Taxonomy" id="37915"/>
    <lineage>
        <taxon>Bacteria</taxon>
        <taxon>Bacillati</taxon>
        <taxon>Actinomycetota</taxon>
        <taxon>Actinomycetes</taxon>
        <taxon>Mycobacteriales</taxon>
        <taxon>Dietziaceae</taxon>
        <taxon>Dietzia</taxon>
    </lineage>
</organism>